<keyword evidence="1" id="KW-0472">Membrane</keyword>
<proteinExistence type="predicted"/>
<reference evidence="2" key="1">
    <citation type="submission" date="2019-06" db="EMBL/GenBank/DDBJ databases">
        <authorList>
            <person name="Zheng W."/>
        </authorList>
    </citation>
    <scope>NUCLEOTIDE SEQUENCE</scope>
    <source>
        <strain evidence="2">QDHG01</strain>
    </source>
</reference>
<dbReference type="AlphaFoldDB" id="A0A8J8T1V8"/>
<evidence type="ECO:0000313" key="2">
    <source>
        <dbReference type="EMBL" id="TNV79187.1"/>
    </source>
</evidence>
<keyword evidence="3" id="KW-1185">Reference proteome</keyword>
<gene>
    <name evidence="2" type="ORF">FGO68_gene8724</name>
</gene>
<keyword evidence="1" id="KW-0812">Transmembrane</keyword>
<feature type="transmembrane region" description="Helical" evidence="1">
    <location>
        <begin position="102"/>
        <end position="122"/>
    </location>
</feature>
<organism evidence="2 3">
    <name type="scientific">Halteria grandinella</name>
    <dbReference type="NCBI Taxonomy" id="5974"/>
    <lineage>
        <taxon>Eukaryota</taxon>
        <taxon>Sar</taxon>
        <taxon>Alveolata</taxon>
        <taxon>Ciliophora</taxon>
        <taxon>Intramacronucleata</taxon>
        <taxon>Spirotrichea</taxon>
        <taxon>Stichotrichia</taxon>
        <taxon>Sporadotrichida</taxon>
        <taxon>Halteriidae</taxon>
        <taxon>Halteria</taxon>
    </lineage>
</organism>
<comment type="caution">
    <text evidence="2">The sequence shown here is derived from an EMBL/GenBank/DDBJ whole genome shotgun (WGS) entry which is preliminary data.</text>
</comment>
<protein>
    <submittedName>
        <fullName evidence="2">Uncharacterized protein</fullName>
    </submittedName>
</protein>
<name>A0A8J8T1V8_HALGN</name>
<dbReference type="EMBL" id="RRYP01009250">
    <property type="protein sequence ID" value="TNV79187.1"/>
    <property type="molecule type" value="Genomic_DNA"/>
</dbReference>
<keyword evidence="1" id="KW-1133">Transmembrane helix</keyword>
<feature type="transmembrane region" description="Helical" evidence="1">
    <location>
        <begin position="73"/>
        <end position="90"/>
    </location>
</feature>
<dbReference type="OrthoDB" id="10266620at2759"/>
<evidence type="ECO:0000313" key="3">
    <source>
        <dbReference type="Proteomes" id="UP000785679"/>
    </source>
</evidence>
<evidence type="ECO:0000256" key="1">
    <source>
        <dbReference type="SAM" id="Phobius"/>
    </source>
</evidence>
<feature type="transmembrane region" description="Helical" evidence="1">
    <location>
        <begin position="6"/>
        <end position="21"/>
    </location>
</feature>
<sequence>MSIMFLLNTLVAGTIAILSLFKQKESIKWVWEYAGEKGECLHMLGCHWAAIAFLSLGGLLINRHTFSLVFVHQLLYKGLYLITSVLPKVYRKEYNRIPKGMACFFVVWCAVLPFLIPWSQLFQSS</sequence>
<accession>A0A8J8T1V8</accession>
<dbReference type="Proteomes" id="UP000785679">
    <property type="component" value="Unassembled WGS sequence"/>
</dbReference>
<feature type="transmembrane region" description="Helical" evidence="1">
    <location>
        <begin position="41"/>
        <end position="61"/>
    </location>
</feature>